<keyword evidence="2" id="KW-1185">Reference proteome</keyword>
<dbReference type="Proteomes" id="UP000585474">
    <property type="component" value="Unassembled WGS sequence"/>
</dbReference>
<evidence type="ECO:0000313" key="1">
    <source>
        <dbReference type="EMBL" id="GFS31140.1"/>
    </source>
</evidence>
<accession>A0A7J0DAP8</accession>
<organism evidence="1 2">
    <name type="scientific">Actinidia rufa</name>
    <dbReference type="NCBI Taxonomy" id="165716"/>
    <lineage>
        <taxon>Eukaryota</taxon>
        <taxon>Viridiplantae</taxon>
        <taxon>Streptophyta</taxon>
        <taxon>Embryophyta</taxon>
        <taxon>Tracheophyta</taxon>
        <taxon>Spermatophyta</taxon>
        <taxon>Magnoliopsida</taxon>
        <taxon>eudicotyledons</taxon>
        <taxon>Gunneridae</taxon>
        <taxon>Pentapetalae</taxon>
        <taxon>asterids</taxon>
        <taxon>Ericales</taxon>
        <taxon>Actinidiaceae</taxon>
        <taxon>Actinidia</taxon>
    </lineage>
</organism>
<evidence type="ECO:0000313" key="2">
    <source>
        <dbReference type="Proteomes" id="UP000585474"/>
    </source>
</evidence>
<proteinExistence type="predicted"/>
<sequence length="143" mass="16002">MLWMKEVVVDYLVQISTQFVTFIVVRRLQSSAMNVHGEVTLGTVVAETLHFSATALASKPNATIEKDQGMRRVEWVLHLLGQMGTRFVEQGSALEARVERTSFDLNRQLTARAFVTKILCSCHTKLGDGGEVDLVGDQDFCNW</sequence>
<dbReference type="EMBL" id="BJWL01000137">
    <property type="protein sequence ID" value="GFS31140.1"/>
    <property type="molecule type" value="Genomic_DNA"/>
</dbReference>
<protein>
    <submittedName>
        <fullName evidence="1">Uncharacterized protein</fullName>
    </submittedName>
</protein>
<gene>
    <name evidence="1" type="ORF">Acr_00g0015860</name>
</gene>
<name>A0A7J0DAP8_9ERIC</name>
<comment type="caution">
    <text evidence="1">The sequence shown here is derived from an EMBL/GenBank/DDBJ whole genome shotgun (WGS) entry which is preliminary data.</text>
</comment>
<dbReference type="AlphaFoldDB" id="A0A7J0DAP8"/>
<reference evidence="2" key="1">
    <citation type="submission" date="2019-07" db="EMBL/GenBank/DDBJ databases">
        <title>De Novo Assembly of kiwifruit Actinidia rufa.</title>
        <authorList>
            <person name="Sugita-Konishi S."/>
            <person name="Sato K."/>
            <person name="Mori E."/>
            <person name="Abe Y."/>
            <person name="Kisaki G."/>
            <person name="Hamano K."/>
            <person name="Suezawa K."/>
            <person name="Otani M."/>
            <person name="Fukuda T."/>
            <person name="Manabe T."/>
            <person name="Gomi K."/>
            <person name="Tabuchi M."/>
            <person name="Akimitsu K."/>
            <person name="Kataoka I."/>
        </authorList>
    </citation>
    <scope>NUCLEOTIDE SEQUENCE [LARGE SCALE GENOMIC DNA]</scope>
    <source>
        <strain evidence="2">cv. Fuchu</strain>
    </source>
</reference>